<gene>
    <name evidence="6" type="ORF">IAC35_07595</name>
</gene>
<comment type="similarity">
    <text evidence="1 4">Belongs to the glycosyl hydrolase 28 family.</text>
</comment>
<sequence length="444" mass="49489">MKKFLLAMLALGILMPADAKRVKEQPLLFPDGTEVSQWFLDSTVPAPEELGKIYKISDYGAISDPDLIQTELIQSVIDKAAADGGGVVVIPEGIYKSGALFFRQGTHLYLSRGAVLLGSDSIYDFPIIDTRIEGEICKYFSALINVDGLDGFTLSGPGTIDGNGSPYWRAFRLRRQWNPKCTNKDEQRPRLVHISNSKNVIVADATLQNSPFWTCHTYKTDSIKFINLRIFSPIAPIKSASADGIDLDVCSTVLVKGCRITVNDDAVCFKGGKGPWADQDPMNGPNMNILVEDCFFDHTTGSCITCGSECIHAYNILVRNCRVEEGQTLLQLKMRPDTPQRYEYITIDGVEGSCRCVLSAAPWRQFFDLKDRKDIPHSYGEHITFKNLDLECKSFANITPKDDEFTLSDIRFENVKVETPVPEWNSSAIKNLTIIDTYINGVKQ</sequence>
<dbReference type="Proteomes" id="UP000886881">
    <property type="component" value="Unassembled WGS sequence"/>
</dbReference>
<accession>A0A9D1GP21</accession>
<dbReference type="PANTHER" id="PTHR31339:SF9">
    <property type="entry name" value="PLASMIN AND FIBRONECTIN-BINDING PROTEIN A"/>
    <property type="match status" value="1"/>
</dbReference>
<name>A0A9D1GP21_9BACT</name>
<organism evidence="6 7">
    <name type="scientific">Candidatus Cryptobacteroides merdipullorum</name>
    <dbReference type="NCBI Taxonomy" id="2840771"/>
    <lineage>
        <taxon>Bacteria</taxon>
        <taxon>Pseudomonadati</taxon>
        <taxon>Bacteroidota</taxon>
        <taxon>Bacteroidia</taxon>
        <taxon>Bacteroidales</taxon>
        <taxon>Candidatus Cryptobacteroides</taxon>
    </lineage>
</organism>
<dbReference type="GO" id="GO:0005975">
    <property type="term" value="P:carbohydrate metabolic process"/>
    <property type="evidence" value="ECO:0007669"/>
    <property type="project" value="InterPro"/>
</dbReference>
<reference evidence="6" key="2">
    <citation type="journal article" date="2021" name="PeerJ">
        <title>Extensive microbial diversity within the chicken gut microbiome revealed by metagenomics and culture.</title>
        <authorList>
            <person name="Gilroy R."/>
            <person name="Ravi A."/>
            <person name="Getino M."/>
            <person name="Pursley I."/>
            <person name="Horton D.L."/>
            <person name="Alikhan N.F."/>
            <person name="Baker D."/>
            <person name="Gharbi K."/>
            <person name="Hall N."/>
            <person name="Watson M."/>
            <person name="Adriaenssens E.M."/>
            <person name="Foster-Nyarko E."/>
            <person name="Jarju S."/>
            <person name="Secka A."/>
            <person name="Antonio M."/>
            <person name="Oren A."/>
            <person name="Chaudhuri R.R."/>
            <person name="La Ragione R."/>
            <person name="Hildebrand F."/>
            <person name="Pallen M.J."/>
        </authorList>
    </citation>
    <scope>NUCLEOTIDE SEQUENCE</scope>
    <source>
        <strain evidence="6">ChiHecec2B26-709</strain>
    </source>
</reference>
<dbReference type="EMBL" id="DVLC01000136">
    <property type="protein sequence ID" value="HIT47700.1"/>
    <property type="molecule type" value="Genomic_DNA"/>
</dbReference>
<keyword evidence="2 4" id="KW-0378">Hydrolase</keyword>
<keyword evidence="3 4" id="KW-0326">Glycosidase</keyword>
<proteinExistence type="inferred from homology"/>
<evidence type="ECO:0000256" key="2">
    <source>
        <dbReference type="ARBA" id="ARBA00022801"/>
    </source>
</evidence>
<dbReference type="InterPro" id="IPR051801">
    <property type="entry name" value="GH28_Enzymes"/>
</dbReference>
<dbReference type="GO" id="GO:0004650">
    <property type="term" value="F:polygalacturonase activity"/>
    <property type="evidence" value="ECO:0007669"/>
    <property type="project" value="InterPro"/>
</dbReference>
<protein>
    <submittedName>
        <fullName evidence="6">Exopolygalacturonase</fullName>
    </submittedName>
</protein>
<dbReference type="SUPFAM" id="SSF51126">
    <property type="entry name" value="Pectin lyase-like"/>
    <property type="match status" value="1"/>
</dbReference>
<evidence type="ECO:0000313" key="7">
    <source>
        <dbReference type="Proteomes" id="UP000886881"/>
    </source>
</evidence>
<feature type="chain" id="PRO_5038658092" evidence="5">
    <location>
        <begin position="20"/>
        <end position="444"/>
    </location>
</feature>
<dbReference type="InterPro" id="IPR000743">
    <property type="entry name" value="Glyco_hydro_28"/>
</dbReference>
<evidence type="ECO:0000256" key="5">
    <source>
        <dbReference type="SAM" id="SignalP"/>
    </source>
</evidence>
<dbReference type="PANTHER" id="PTHR31339">
    <property type="entry name" value="PECTIN LYASE-RELATED"/>
    <property type="match status" value="1"/>
</dbReference>
<reference evidence="6" key="1">
    <citation type="submission" date="2020-10" db="EMBL/GenBank/DDBJ databases">
        <authorList>
            <person name="Gilroy R."/>
        </authorList>
    </citation>
    <scope>NUCLEOTIDE SEQUENCE</scope>
    <source>
        <strain evidence="6">ChiHecec2B26-709</strain>
    </source>
</reference>
<dbReference type="InterPro" id="IPR011050">
    <property type="entry name" value="Pectin_lyase_fold/virulence"/>
</dbReference>
<evidence type="ECO:0000256" key="4">
    <source>
        <dbReference type="RuleBase" id="RU361169"/>
    </source>
</evidence>
<comment type="caution">
    <text evidence="6">The sequence shown here is derived from an EMBL/GenBank/DDBJ whole genome shotgun (WGS) entry which is preliminary data.</text>
</comment>
<keyword evidence="5" id="KW-0732">Signal</keyword>
<dbReference type="InterPro" id="IPR012334">
    <property type="entry name" value="Pectin_lyas_fold"/>
</dbReference>
<evidence type="ECO:0000256" key="1">
    <source>
        <dbReference type="ARBA" id="ARBA00008834"/>
    </source>
</evidence>
<dbReference type="Pfam" id="PF00295">
    <property type="entry name" value="Glyco_hydro_28"/>
    <property type="match status" value="1"/>
</dbReference>
<dbReference type="AlphaFoldDB" id="A0A9D1GP21"/>
<feature type="signal peptide" evidence="5">
    <location>
        <begin position="1"/>
        <end position="19"/>
    </location>
</feature>
<evidence type="ECO:0000313" key="6">
    <source>
        <dbReference type="EMBL" id="HIT47700.1"/>
    </source>
</evidence>
<evidence type="ECO:0000256" key="3">
    <source>
        <dbReference type="ARBA" id="ARBA00023295"/>
    </source>
</evidence>
<dbReference type="Gene3D" id="2.160.20.10">
    <property type="entry name" value="Single-stranded right-handed beta-helix, Pectin lyase-like"/>
    <property type="match status" value="1"/>
</dbReference>